<keyword evidence="3" id="KW-1185">Reference proteome</keyword>
<feature type="region of interest" description="Disordered" evidence="1">
    <location>
        <begin position="201"/>
        <end position="230"/>
    </location>
</feature>
<evidence type="ECO:0000313" key="2">
    <source>
        <dbReference type="EMBL" id="KAL3068022.1"/>
    </source>
</evidence>
<dbReference type="Proteomes" id="UP001620626">
    <property type="component" value="Unassembled WGS sequence"/>
</dbReference>
<comment type="caution">
    <text evidence="2">The sequence shown here is derived from an EMBL/GenBank/DDBJ whole genome shotgun (WGS) entry which is preliminary data.</text>
</comment>
<reference evidence="2 3" key="1">
    <citation type="submission" date="2024-10" db="EMBL/GenBank/DDBJ databases">
        <authorList>
            <person name="Kim D."/>
        </authorList>
    </citation>
    <scope>NUCLEOTIDE SEQUENCE [LARGE SCALE GENOMIC DNA]</scope>
    <source>
        <strain evidence="2">BH-2024</strain>
    </source>
</reference>
<dbReference type="AlphaFoldDB" id="A0ABD2HPT3"/>
<protein>
    <submittedName>
        <fullName evidence="2">Uncharacterized protein</fullName>
    </submittedName>
</protein>
<organism evidence="2 3">
    <name type="scientific">Heterodera trifolii</name>
    <dbReference type="NCBI Taxonomy" id="157864"/>
    <lineage>
        <taxon>Eukaryota</taxon>
        <taxon>Metazoa</taxon>
        <taxon>Ecdysozoa</taxon>
        <taxon>Nematoda</taxon>
        <taxon>Chromadorea</taxon>
        <taxon>Rhabditida</taxon>
        <taxon>Tylenchina</taxon>
        <taxon>Tylenchomorpha</taxon>
        <taxon>Tylenchoidea</taxon>
        <taxon>Heteroderidae</taxon>
        <taxon>Heteroderinae</taxon>
        <taxon>Heterodera</taxon>
    </lineage>
</organism>
<name>A0ABD2HPT3_9BILA</name>
<gene>
    <name evidence="2" type="ORF">niasHT_038012</name>
</gene>
<sequence>MSSSVQRSLRPYIASSHQLNYHTEDNGGASAVNVCAELCAFLCANGFARAAKRRKTAQGIGEKGTSDGNCLPAEMGNKKVRCNGVHLGLRSLLRFHNKCYTTPKSEERTQRRLLVVLLDADFAKPIALRHVFALLALGPNSPYFFLLPGLSASLSVPLNLPRISTVSFTSDGPPELVCLTAKIRKLLRPIELTRRSDGTPLIKTSNNPFETPKFVRPAGKAAAKRKARRK</sequence>
<proteinExistence type="predicted"/>
<evidence type="ECO:0000256" key="1">
    <source>
        <dbReference type="SAM" id="MobiDB-lite"/>
    </source>
</evidence>
<dbReference type="EMBL" id="JBICBT010001409">
    <property type="protein sequence ID" value="KAL3068022.1"/>
    <property type="molecule type" value="Genomic_DNA"/>
</dbReference>
<evidence type="ECO:0000313" key="3">
    <source>
        <dbReference type="Proteomes" id="UP001620626"/>
    </source>
</evidence>
<accession>A0ABD2HPT3</accession>